<comment type="caution">
    <text evidence="1">The sequence shown here is derived from an EMBL/GenBank/DDBJ whole genome shotgun (WGS) entry which is preliminary data.</text>
</comment>
<dbReference type="EMBL" id="JACSDY010000009">
    <property type="protein sequence ID" value="KAF7420120.1"/>
    <property type="molecule type" value="Genomic_DNA"/>
</dbReference>
<dbReference type="AlphaFoldDB" id="A0A834NX33"/>
<organism evidence="1 2">
    <name type="scientific">Vespula pensylvanica</name>
    <name type="common">Western yellow jacket</name>
    <name type="synonym">Wasp</name>
    <dbReference type="NCBI Taxonomy" id="30213"/>
    <lineage>
        <taxon>Eukaryota</taxon>
        <taxon>Metazoa</taxon>
        <taxon>Ecdysozoa</taxon>
        <taxon>Arthropoda</taxon>
        <taxon>Hexapoda</taxon>
        <taxon>Insecta</taxon>
        <taxon>Pterygota</taxon>
        <taxon>Neoptera</taxon>
        <taxon>Endopterygota</taxon>
        <taxon>Hymenoptera</taxon>
        <taxon>Apocrita</taxon>
        <taxon>Aculeata</taxon>
        <taxon>Vespoidea</taxon>
        <taxon>Vespidae</taxon>
        <taxon>Vespinae</taxon>
        <taxon>Vespula</taxon>
    </lineage>
</organism>
<keyword evidence="2" id="KW-1185">Reference proteome</keyword>
<protein>
    <submittedName>
        <fullName evidence="1">Uncharacterized protein</fullName>
    </submittedName>
</protein>
<evidence type="ECO:0000313" key="2">
    <source>
        <dbReference type="Proteomes" id="UP000600918"/>
    </source>
</evidence>
<accession>A0A834NX33</accession>
<dbReference type="Proteomes" id="UP000600918">
    <property type="component" value="Unassembled WGS sequence"/>
</dbReference>
<name>A0A834NX33_VESPE</name>
<proteinExistence type="predicted"/>
<reference evidence="1" key="1">
    <citation type="journal article" date="2020" name="G3 (Bethesda)">
        <title>High-Quality Assemblies for Three Invasive Social Wasps from the &lt;i&gt;Vespula&lt;/i&gt; Genus.</title>
        <authorList>
            <person name="Harrop T.W.R."/>
            <person name="Guhlin J."/>
            <person name="McLaughlin G.M."/>
            <person name="Permina E."/>
            <person name="Stockwell P."/>
            <person name="Gilligan J."/>
            <person name="Le Lec M.F."/>
            <person name="Gruber M.A.M."/>
            <person name="Quinn O."/>
            <person name="Lovegrove M."/>
            <person name="Duncan E.J."/>
            <person name="Remnant E.J."/>
            <person name="Van Eeckhoven J."/>
            <person name="Graham B."/>
            <person name="Knapp R.A."/>
            <person name="Langford K.W."/>
            <person name="Kronenberg Z."/>
            <person name="Press M.O."/>
            <person name="Eacker S.M."/>
            <person name="Wilson-Rankin E.E."/>
            <person name="Purcell J."/>
            <person name="Lester P.J."/>
            <person name="Dearden P.K."/>
        </authorList>
    </citation>
    <scope>NUCLEOTIDE SEQUENCE</scope>
    <source>
        <strain evidence="1">Volc-1</strain>
    </source>
</reference>
<sequence>MENFNACVRVTDRAESDMPRITLRLDPRRVSGMLPGWDHEFSIISDRSKTNDEIFHHVARQRIFSHDVRWPSTALDGFHTFGLIFLAHPIYEYSSVSRRDTAGGASVRTYTTNRDKKYPEDERVMFCKPVEIQRI</sequence>
<gene>
    <name evidence="1" type="ORF">H0235_010417</name>
</gene>
<evidence type="ECO:0000313" key="1">
    <source>
        <dbReference type="EMBL" id="KAF7420120.1"/>
    </source>
</evidence>